<keyword evidence="5" id="KW-0255">Endonuclease</keyword>
<protein>
    <submittedName>
        <fullName evidence="5">Restriction endonuclease subunit S</fullName>
        <ecNumber evidence="5">3.1.21.-</ecNumber>
    </submittedName>
</protein>
<dbReference type="EMBL" id="JANIBJ010000030">
    <property type="protein sequence ID" value="MCQ8105468.1"/>
    <property type="molecule type" value="Genomic_DNA"/>
</dbReference>
<keyword evidence="5" id="KW-0540">Nuclease</keyword>
<keyword evidence="6" id="KW-1185">Reference proteome</keyword>
<dbReference type="GO" id="GO:0004519">
    <property type="term" value="F:endonuclease activity"/>
    <property type="evidence" value="ECO:0007669"/>
    <property type="project" value="UniProtKB-KW"/>
</dbReference>
<keyword evidence="3" id="KW-0238">DNA-binding</keyword>
<evidence type="ECO:0000256" key="1">
    <source>
        <dbReference type="ARBA" id="ARBA00010923"/>
    </source>
</evidence>
<keyword evidence="5" id="KW-0378">Hydrolase</keyword>
<dbReference type="InterPro" id="IPR000055">
    <property type="entry name" value="Restrct_endonuc_typeI_TRD"/>
</dbReference>
<keyword evidence="2" id="KW-0680">Restriction system</keyword>
<evidence type="ECO:0000313" key="6">
    <source>
        <dbReference type="Proteomes" id="UP001524499"/>
    </source>
</evidence>
<feature type="domain" description="Type I restriction modification DNA specificity" evidence="4">
    <location>
        <begin position="100"/>
        <end position="217"/>
    </location>
</feature>
<evidence type="ECO:0000256" key="3">
    <source>
        <dbReference type="ARBA" id="ARBA00023125"/>
    </source>
</evidence>
<organism evidence="5 6">
    <name type="scientific">Methylomonas subterranea</name>
    <dbReference type="NCBI Taxonomy" id="2952225"/>
    <lineage>
        <taxon>Bacteria</taxon>
        <taxon>Pseudomonadati</taxon>
        <taxon>Pseudomonadota</taxon>
        <taxon>Gammaproteobacteria</taxon>
        <taxon>Methylococcales</taxon>
        <taxon>Methylococcaceae</taxon>
        <taxon>Methylomonas</taxon>
    </lineage>
</organism>
<dbReference type="Pfam" id="PF01420">
    <property type="entry name" value="Methylase_S"/>
    <property type="match status" value="1"/>
</dbReference>
<reference evidence="5 6" key="1">
    <citation type="submission" date="2022-07" db="EMBL/GenBank/DDBJ databases">
        <title>Methylomonas rivi sp. nov., Methylomonas rosea sp. nov., Methylomonas aureus sp. nov. and Methylomonas subterranea sp. nov., four novel methanotrophs isolated from a freshwater creek and the deep terrestrial subsurface.</title>
        <authorList>
            <person name="Abin C."/>
            <person name="Sankaranarayanan K."/>
            <person name="Garner C."/>
            <person name="Sindelar R."/>
            <person name="Kotary K."/>
            <person name="Garner R."/>
            <person name="Barclay S."/>
            <person name="Lawson P."/>
            <person name="Krumholz L."/>
        </authorList>
    </citation>
    <scope>NUCLEOTIDE SEQUENCE [LARGE SCALE GENOMIC DNA]</scope>
    <source>
        <strain evidence="5 6">SURF-2</strain>
    </source>
</reference>
<gene>
    <name evidence="5" type="ORF">NP590_15245</name>
</gene>
<evidence type="ECO:0000256" key="2">
    <source>
        <dbReference type="ARBA" id="ARBA00022747"/>
    </source>
</evidence>
<accession>A0ABT1TJP6</accession>
<sequence>MHDLLTRGIDANGELRPPQSEAPHLYKRSRLGWIPKEWNTERLGDISALITSGSRGWASYYADSGSLFVRSQNVRMGHLDLGDRQYVLPPSGEEGQRTKLEALDLLVTITGNGVGNVAIVPDDWRVTSFVSQHVGLVRLYDPEITKVVVNFLVEGAPGNRQIVDAQYGQSKPGLNLDSLRNIRIPIPSKRERIEIVESITRSNDRIISEDNDLNQLKMLKIGLMNDLLTGRVRVTPLLGLS</sequence>
<dbReference type="Proteomes" id="UP001524499">
    <property type="component" value="Unassembled WGS sequence"/>
</dbReference>
<dbReference type="EC" id="3.1.21.-" evidence="5"/>
<dbReference type="RefSeq" id="WP_256603442.1">
    <property type="nucleotide sequence ID" value="NZ_JANIBJ010000030.1"/>
</dbReference>
<proteinExistence type="inferred from homology"/>
<evidence type="ECO:0000259" key="4">
    <source>
        <dbReference type="Pfam" id="PF01420"/>
    </source>
</evidence>
<dbReference type="SUPFAM" id="SSF116734">
    <property type="entry name" value="DNA methylase specificity domain"/>
    <property type="match status" value="1"/>
</dbReference>
<dbReference type="PANTHER" id="PTHR30408:SF12">
    <property type="entry name" value="TYPE I RESTRICTION ENZYME MJAVIII SPECIFICITY SUBUNIT"/>
    <property type="match status" value="1"/>
</dbReference>
<dbReference type="InterPro" id="IPR044946">
    <property type="entry name" value="Restrct_endonuc_typeI_TRD_sf"/>
</dbReference>
<dbReference type="PANTHER" id="PTHR30408">
    <property type="entry name" value="TYPE-1 RESTRICTION ENZYME ECOKI SPECIFICITY PROTEIN"/>
    <property type="match status" value="1"/>
</dbReference>
<dbReference type="GO" id="GO:0016787">
    <property type="term" value="F:hydrolase activity"/>
    <property type="evidence" value="ECO:0007669"/>
    <property type="project" value="UniProtKB-KW"/>
</dbReference>
<comment type="caution">
    <text evidence="5">The sequence shown here is derived from an EMBL/GenBank/DDBJ whole genome shotgun (WGS) entry which is preliminary data.</text>
</comment>
<evidence type="ECO:0000313" key="5">
    <source>
        <dbReference type="EMBL" id="MCQ8105468.1"/>
    </source>
</evidence>
<name>A0ABT1TJP6_9GAMM</name>
<dbReference type="Gene3D" id="3.90.220.20">
    <property type="entry name" value="DNA methylase specificity domains"/>
    <property type="match status" value="1"/>
</dbReference>
<dbReference type="InterPro" id="IPR052021">
    <property type="entry name" value="Type-I_RS_S_subunit"/>
</dbReference>
<comment type="similarity">
    <text evidence="1">Belongs to the type-I restriction system S methylase family.</text>
</comment>